<feature type="compositionally biased region" description="Pro residues" evidence="1">
    <location>
        <begin position="236"/>
        <end position="270"/>
    </location>
</feature>
<evidence type="ECO:0000313" key="4">
    <source>
        <dbReference type="Proteomes" id="UP000320762"/>
    </source>
</evidence>
<evidence type="ECO:0000256" key="1">
    <source>
        <dbReference type="SAM" id="MobiDB-lite"/>
    </source>
</evidence>
<comment type="caution">
    <text evidence="3">The sequence shown here is derived from an EMBL/GenBank/DDBJ whole genome shotgun (WGS) entry which is preliminary data.</text>
</comment>
<evidence type="ECO:0000259" key="2">
    <source>
        <dbReference type="Pfam" id="PF08719"/>
    </source>
</evidence>
<dbReference type="OrthoDB" id="206452at2759"/>
<dbReference type="EMBL" id="VDMD01000002">
    <property type="protein sequence ID" value="TRM67421.1"/>
    <property type="molecule type" value="Genomic_DNA"/>
</dbReference>
<dbReference type="SUPFAM" id="SSF143990">
    <property type="entry name" value="YbiA-like"/>
    <property type="match status" value="1"/>
</dbReference>
<sequence>MSSMPSPSPSAIPPPPPPLVAQGHSPQPQFIQPIVPPPSVSPAPPPQDRPPPNFVPMPSPHPEPAPIDILPPNFVPDGMSAMPPPGSAVIPPRIPPVFTPGGPQINGFTSASTSPEPEHGLPRRTQTPYPGPNERVYSEPTASESSSEDSERPNYRSIPPRSPYGVAPPPSIYPQPGQGQPQPQYQAQYQTQPQFQPPPPVMPQGMPVPQATPAPPPPQLSGYRTPMPGQQQPMPRYQPAPQPNYQPAPQPNYQPAPQPNYQPAPTPAPAPTQSRHRSRRHRERDYEADPDEIIAHPYSPQPEGAPVFGPGGSFGTGRADNPLPPPPRDLYEFSPWKRLVGLPTTEFLMRDGWQRPDVDAQLPPDPEPKRGGLFRAFGKKDKRSKHASEVRYVPVFPDRIAEEAGALGTGGHGHTRARSEPPDLENLNRGWSHNFVQPAPGAAPPGPQPGRAVVYFTQTSPFPGFMQHSPHRVLHNGHEYPTAHHLFAALMFEGREDIQRLIRGVAVQETGAVGARYEGQSDPNFDPLRAVDQVLRLKFAQHADLALQLLGTEDAELIYSDMSDTWWGIGPDGSGSNEFGKALMRVRGVLAARERAP</sequence>
<feature type="compositionally biased region" description="Pro residues" evidence="1">
    <location>
        <begin position="210"/>
        <end position="219"/>
    </location>
</feature>
<dbReference type="AlphaFoldDB" id="A0A550CRK3"/>
<dbReference type="Proteomes" id="UP000320762">
    <property type="component" value="Unassembled WGS sequence"/>
</dbReference>
<feature type="compositionally biased region" description="Low complexity" evidence="1">
    <location>
        <begin position="174"/>
        <end position="194"/>
    </location>
</feature>
<feature type="region of interest" description="Disordered" evidence="1">
    <location>
        <begin position="1"/>
        <end position="329"/>
    </location>
</feature>
<protein>
    <recommendedName>
        <fullName evidence="2">NADAR domain-containing protein</fullName>
    </recommendedName>
</protein>
<dbReference type="InterPro" id="IPR037238">
    <property type="entry name" value="YbiA-like_sf"/>
</dbReference>
<dbReference type="Pfam" id="PF08719">
    <property type="entry name" value="NADAR"/>
    <property type="match status" value="1"/>
</dbReference>
<feature type="compositionally biased region" description="Polar residues" evidence="1">
    <location>
        <begin position="106"/>
        <end position="115"/>
    </location>
</feature>
<feature type="compositionally biased region" description="Pro residues" evidence="1">
    <location>
        <begin position="160"/>
        <end position="173"/>
    </location>
</feature>
<dbReference type="CDD" id="cd15457">
    <property type="entry name" value="NADAR"/>
    <property type="match status" value="1"/>
</dbReference>
<dbReference type="Gene3D" id="1.10.357.40">
    <property type="entry name" value="YbiA-like"/>
    <property type="match status" value="1"/>
</dbReference>
<reference evidence="3 4" key="1">
    <citation type="journal article" date="2019" name="New Phytol.">
        <title>Comparative genomics reveals unique wood-decay strategies and fruiting body development in the Schizophyllaceae.</title>
        <authorList>
            <person name="Almasi E."/>
            <person name="Sahu N."/>
            <person name="Krizsan K."/>
            <person name="Balint B."/>
            <person name="Kovacs G.M."/>
            <person name="Kiss B."/>
            <person name="Cseklye J."/>
            <person name="Drula E."/>
            <person name="Henrissat B."/>
            <person name="Nagy I."/>
            <person name="Chovatia M."/>
            <person name="Adam C."/>
            <person name="LaButti K."/>
            <person name="Lipzen A."/>
            <person name="Riley R."/>
            <person name="Grigoriev I.V."/>
            <person name="Nagy L.G."/>
        </authorList>
    </citation>
    <scope>NUCLEOTIDE SEQUENCE [LARGE SCALE GENOMIC DNA]</scope>
    <source>
        <strain evidence="3 4">NL-1724</strain>
    </source>
</reference>
<feature type="domain" description="NADAR" evidence="2">
    <location>
        <begin position="454"/>
        <end position="590"/>
    </location>
</feature>
<organism evidence="3 4">
    <name type="scientific">Schizophyllum amplum</name>
    <dbReference type="NCBI Taxonomy" id="97359"/>
    <lineage>
        <taxon>Eukaryota</taxon>
        <taxon>Fungi</taxon>
        <taxon>Dikarya</taxon>
        <taxon>Basidiomycota</taxon>
        <taxon>Agaricomycotina</taxon>
        <taxon>Agaricomycetes</taxon>
        <taxon>Agaricomycetidae</taxon>
        <taxon>Agaricales</taxon>
        <taxon>Schizophyllaceae</taxon>
        <taxon>Schizophyllum</taxon>
    </lineage>
</organism>
<dbReference type="STRING" id="97359.A0A550CRK3"/>
<proteinExistence type="predicted"/>
<keyword evidence="4" id="KW-1185">Reference proteome</keyword>
<dbReference type="InterPro" id="IPR012816">
    <property type="entry name" value="NADAR"/>
</dbReference>
<name>A0A550CRK3_9AGAR</name>
<accession>A0A550CRK3</accession>
<feature type="compositionally biased region" description="Pro residues" evidence="1">
    <location>
        <begin position="34"/>
        <end position="65"/>
    </location>
</feature>
<evidence type="ECO:0000313" key="3">
    <source>
        <dbReference type="EMBL" id="TRM67421.1"/>
    </source>
</evidence>
<feature type="compositionally biased region" description="Pro residues" evidence="1">
    <location>
        <begin position="1"/>
        <end position="19"/>
    </location>
</feature>
<gene>
    <name evidence="3" type="ORF">BD626DRAFT_100641</name>
</gene>
<feature type="compositionally biased region" description="Pro residues" evidence="1">
    <location>
        <begin position="82"/>
        <end position="98"/>
    </location>
</feature>